<organism evidence="2 3">
    <name type="scientific">Phascolomyces articulosus</name>
    <dbReference type="NCBI Taxonomy" id="60185"/>
    <lineage>
        <taxon>Eukaryota</taxon>
        <taxon>Fungi</taxon>
        <taxon>Fungi incertae sedis</taxon>
        <taxon>Mucoromycota</taxon>
        <taxon>Mucoromycotina</taxon>
        <taxon>Mucoromycetes</taxon>
        <taxon>Mucorales</taxon>
        <taxon>Lichtheimiaceae</taxon>
        <taxon>Phascolomyces</taxon>
    </lineage>
</organism>
<reference evidence="2" key="2">
    <citation type="submission" date="2023-02" db="EMBL/GenBank/DDBJ databases">
        <authorList>
            <consortium name="DOE Joint Genome Institute"/>
            <person name="Mondo S.J."/>
            <person name="Chang Y."/>
            <person name="Wang Y."/>
            <person name="Ahrendt S."/>
            <person name="Andreopoulos W."/>
            <person name="Barry K."/>
            <person name="Beard J."/>
            <person name="Benny G.L."/>
            <person name="Blankenship S."/>
            <person name="Bonito G."/>
            <person name="Cuomo C."/>
            <person name="Desiro A."/>
            <person name="Gervers K.A."/>
            <person name="Hundley H."/>
            <person name="Kuo A."/>
            <person name="LaButti K."/>
            <person name="Lang B.F."/>
            <person name="Lipzen A."/>
            <person name="O'Donnell K."/>
            <person name="Pangilinan J."/>
            <person name="Reynolds N."/>
            <person name="Sandor L."/>
            <person name="Smith M.W."/>
            <person name="Tsang A."/>
            <person name="Grigoriev I.V."/>
            <person name="Stajich J.E."/>
            <person name="Spatafora J.W."/>
        </authorList>
    </citation>
    <scope>NUCLEOTIDE SEQUENCE</scope>
    <source>
        <strain evidence="2">RSA 2281</strain>
    </source>
</reference>
<dbReference type="EMBL" id="JAIXMP010000029">
    <property type="protein sequence ID" value="KAI9251771.1"/>
    <property type="molecule type" value="Genomic_DNA"/>
</dbReference>
<evidence type="ECO:0000313" key="2">
    <source>
        <dbReference type="EMBL" id="KAI9251771.1"/>
    </source>
</evidence>
<dbReference type="InterPro" id="IPR051604">
    <property type="entry name" value="Ergot_Alk_Oxidoreductase"/>
</dbReference>
<dbReference type="PANTHER" id="PTHR43162">
    <property type="match status" value="1"/>
</dbReference>
<dbReference type="Proteomes" id="UP001209540">
    <property type="component" value="Unassembled WGS sequence"/>
</dbReference>
<name>A0AAD5PAB2_9FUNG</name>
<evidence type="ECO:0000313" key="3">
    <source>
        <dbReference type="Proteomes" id="UP001209540"/>
    </source>
</evidence>
<accession>A0AAD5PAB2</accession>
<proteinExistence type="predicted"/>
<evidence type="ECO:0000259" key="1">
    <source>
        <dbReference type="Pfam" id="PF05368"/>
    </source>
</evidence>
<gene>
    <name evidence="2" type="ORF">BDA99DRAFT_521156</name>
</gene>
<protein>
    <recommendedName>
        <fullName evidence="1">NmrA-like domain-containing protein</fullName>
    </recommendedName>
</protein>
<dbReference type="Pfam" id="PF05368">
    <property type="entry name" value="NmrA"/>
    <property type="match status" value="1"/>
</dbReference>
<dbReference type="Gene3D" id="3.90.25.10">
    <property type="entry name" value="UDP-galactose 4-epimerase, domain 1"/>
    <property type="match status" value="1"/>
</dbReference>
<comment type="caution">
    <text evidence="2">The sequence shown here is derived from an EMBL/GenBank/DDBJ whole genome shotgun (WGS) entry which is preliminary data.</text>
</comment>
<dbReference type="PANTHER" id="PTHR43162:SF1">
    <property type="entry name" value="PRESTALK A DIFFERENTIATION PROTEIN A"/>
    <property type="match status" value="1"/>
</dbReference>
<dbReference type="AlphaFoldDB" id="A0AAD5PAB2"/>
<dbReference type="Gene3D" id="3.40.50.720">
    <property type="entry name" value="NAD(P)-binding Rossmann-like Domain"/>
    <property type="match status" value="1"/>
</dbReference>
<keyword evidence="3" id="KW-1185">Reference proteome</keyword>
<feature type="domain" description="NmrA-like" evidence="1">
    <location>
        <begin position="5"/>
        <end position="255"/>
    </location>
</feature>
<dbReference type="InterPro" id="IPR036291">
    <property type="entry name" value="NAD(P)-bd_dom_sf"/>
</dbReference>
<dbReference type="InterPro" id="IPR008030">
    <property type="entry name" value="NmrA-like"/>
</dbReference>
<reference evidence="2" key="1">
    <citation type="journal article" date="2022" name="IScience">
        <title>Evolution of zygomycete secretomes and the origins of terrestrial fungal ecologies.</title>
        <authorList>
            <person name="Chang Y."/>
            <person name="Wang Y."/>
            <person name="Mondo S."/>
            <person name="Ahrendt S."/>
            <person name="Andreopoulos W."/>
            <person name="Barry K."/>
            <person name="Beard J."/>
            <person name="Benny G.L."/>
            <person name="Blankenship S."/>
            <person name="Bonito G."/>
            <person name="Cuomo C."/>
            <person name="Desiro A."/>
            <person name="Gervers K.A."/>
            <person name="Hundley H."/>
            <person name="Kuo A."/>
            <person name="LaButti K."/>
            <person name="Lang B.F."/>
            <person name="Lipzen A."/>
            <person name="O'Donnell K."/>
            <person name="Pangilinan J."/>
            <person name="Reynolds N."/>
            <person name="Sandor L."/>
            <person name="Smith M.E."/>
            <person name="Tsang A."/>
            <person name="Grigoriev I.V."/>
            <person name="Stajich J.E."/>
            <person name="Spatafora J.W."/>
        </authorList>
    </citation>
    <scope>NUCLEOTIDE SEQUENCE</scope>
    <source>
        <strain evidence="2">RSA 2281</strain>
    </source>
</reference>
<sequence>MSPQEERIYFIGGTGGVGNKAVQDVLDAGYKITIYSRQPEKSSFNNNPNVTFVQGDYNDFTPFEQSIKGHSRLFLLVANLGDMPRIKGTLAKIAYASGVQQVVDVSSLTIDVCNSTAIGQAHYRAEEAIRAVKKDTSSYVAIRPWRFMSNHIWEQQGIKALGAITGVASSDCVQGWISPNDIGALAAVVLTEPIEKHGDAIYPMTGEMLTPAQRADSFSKSFGISVGYKQISIKEQYDILTSAGHFPHKICYDFAQSTEPDYNHSPGLFLLLGREPETLEQWLAKNKAAFQLLLS</sequence>
<dbReference type="SUPFAM" id="SSF51735">
    <property type="entry name" value="NAD(P)-binding Rossmann-fold domains"/>
    <property type="match status" value="1"/>
</dbReference>